<dbReference type="EMBL" id="LOMY01000030">
    <property type="protein sequence ID" value="OCQ53933.1"/>
    <property type="molecule type" value="Genomic_DNA"/>
</dbReference>
<evidence type="ECO:0000313" key="2">
    <source>
        <dbReference type="Proteomes" id="UP000093476"/>
    </source>
</evidence>
<organism evidence="1 2">
    <name type="scientific">Photorhabdus australis subsp. thailandensis</name>
    <dbReference type="NCBI Taxonomy" id="2805096"/>
    <lineage>
        <taxon>Bacteria</taxon>
        <taxon>Pseudomonadati</taxon>
        <taxon>Pseudomonadota</taxon>
        <taxon>Gammaproteobacteria</taxon>
        <taxon>Enterobacterales</taxon>
        <taxon>Morganellaceae</taxon>
        <taxon>Photorhabdus</taxon>
    </lineage>
</organism>
<evidence type="ECO:0000313" key="1">
    <source>
        <dbReference type="EMBL" id="OCQ53933.1"/>
    </source>
</evidence>
<reference evidence="1 2" key="1">
    <citation type="submission" date="2015-12" db="EMBL/GenBank/DDBJ databases">
        <title>Genome comparisons provide insights into the role of secondary metabolites in the pathogenic phase of the Photorhabdus life cycle.</title>
        <authorList>
            <person name="Tobias N.J."/>
            <person name="Mishra B."/>
            <person name="Gupta D.K."/>
            <person name="Thines M."/>
            <person name="Stinear T.P."/>
            <person name="Bode H.B."/>
        </authorList>
    </citation>
    <scope>NUCLEOTIDE SEQUENCE [LARGE SCALE GENOMIC DNA]</scope>
    <source>
        <strain evidence="1 2">PB68.1</strain>
    </source>
</reference>
<accession>A0A1C0U7S1</accession>
<protein>
    <submittedName>
        <fullName evidence="1">Uncharacterized protein</fullName>
    </submittedName>
</protein>
<keyword evidence="2" id="KW-1185">Reference proteome</keyword>
<dbReference type="PATRIC" id="fig|286156.4.peg.1085"/>
<gene>
    <name evidence="1" type="ORF">Ppb6_00953</name>
</gene>
<dbReference type="STRING" id="286156.Ppb6_00953"/>
<proteinExistence type="predicted"/>
<dbReference type="Proteomes" id="UP000093476">
    <property type="component" value="Unassembled WGS sequence"/>
</dbReference>
<sequence length="178" mass="20424">MMLKIINLVNIHEVTINIDGYTPIDIHLGDNINENPVYWRVGDDKKSLLEFAILPSDGRIVAITLVIMNPDFVQYADDDLIESHESKYGFPIVDMSPWKFTESNNFSHRFIDEFNCVIKVAIYQESIILIIRDKCMLSSWVKCSHSLWLGLDDEGNIINVLIKGLSKEDINNFFNSIS</sequence>
<dbReference type="AlphaFoldDB" id="A0A1C0U7S1"/>
<comment type="caution">
    <text evidence="1">The sequence shown here is derived from an EMBL/GenBank/DDBJ whole genome shotgun (WGS) entry which is preliminary data.</text>
</comment>
<name>A0A1C0U7S1_9GAMM</name>